<feature type="compositionally biased region" description="Basic and acidic residues" evidence="1">
    <location>
        <begin position="77"/>
        <end position="90"/>
    </location>
</feature>
<evidence type="ECO:0000256" key="1">
    <source>
        <dbReference type="SAM" id="MobiDB-lite"/>
    </source>
</evidence>
<reference evidence="3 4" key="1">
    <citation type="submission" date="2021-01" db="EMBL/GenBank/DDBJ databases">
        <title>Sequencing the genomes of 1000 actinobacteria strains.</title>
        <authorList>
            <person name="Klenk H.-P."/>
        </authorList>
    </citation>
    <scope>NUCLEOTIDE SEQUENCE [LARGE SCALE GENOMIC DNA]</scope>
    <source>
        <strain evidence="3 4">DSM 46000</strain>
    </source>
</reference>
<feature type="compositionally biased region" description="Low complexity" evidence="1">
    <location>
        <begin position="91"/>
        <end position="101"/>
    </location>
</feature>
<dbReference type="InterPro" id="IPR024079">
    <property type="entry name" value="MetalloPept_cat_dom_sf"/>
</dbReference>
<comment type="caution">
    <text evidence="3">The sequence shown here is derived from an EMBL/GenBank/DDBJ whole genome shotgun (WGS) entry which is preliminary data.</text>
</comment>
<dbReference type="RefSeq" id="WP_205306268.1">
    <property type="nucleotide sequence ID" value="NZ_BAAAVF010000002.1"/>
</dbReference>
<evidence type="ECO:0000259" key="2">
    <source>
        <dbReference type="Pfam" id="PF11350"/>
    </source>
</evidence>
<evidence type="ECO:0000313" key="4">
    <source>
        <dbReference type="Proteomes" id="UP000698059"/>
    </source>
</evidence>
<dbReference type="Gene3D" id="3.40.390.10">
    <property type="entry name" value="Collagenase (Catalytic Domain)"/>
    <property type="match status" value="1"/>
</dbReference>
<name>A0ABS2LCT5_9CELL</name>
<protein>
    <recommendedName>
        <fullName evidence="2">DUF3152 domain-containing protein</fullName>
    </recommendedName>
</protein>
<sequence length="293" mass="28990">MRRGPATAFVVVGVLGGLGAGVLGVGSLVPGAPAGPVAPAASGAPESGGGDAVGQQAAPEATGPGATGATPGTDGAVDVRSEDTASRSVRDPQLGLDGPGTLPLTLERVAEAGSGLVGSEVVPDLGGTVVIVPAEVPAPGAGTVKRVRVEVEEGLPVDGETFATAVLATLNDPRGWSAVDGVTFARTGGEADIRVVLASPATTDRLCAPLQTGGTYSCGVTGAAILNFSRWVDGAADFGTDLPLYRQYLVNHEVGHVLGHRHVSCPAPGALAPVMVQQSMSTEGCLPNGWPTL</sequence>
<accession>A0ABS2LCT5</accession>
<feature type="domain" description="DUF3152" evidence="2">
    <location>
        <begin position="127"/>
        <end position="283"/>
    </location>
</feature>
<dbReference type="InterPro" id="IPR022603">
    <property type="entry name" value="DUF3152"/>
</dbReference>
<keyword evidence="4" id="KW-1185">Reference proteome</keyword>
<proteinExistence type="predicted"/>
<feature type="region of interest" description="Disordered" evidence="1">
    <location>
        <begin position="37"/>
        <end position="101"/>
    </location>
</feature>
<dbReference type="SUPFAM" id="SSF55486">
    <property type="entry name" value="Metalloproteases ('zincins'), catalytic domain"/>
    <property type="match status" value="1"/>
</dbReference>
<feature type="compositionally biased region" description="Low complexity" evidence="1">
    <location>
        <begin position="54"/>
        <end position="76"/>
    </location>
</feature>
<dbReference type="EMBL" id="JAFBBO010000001">
    <property type="protein sequence ID" value="MBM7478127.1"/>
    <property type="molecule type" value="Genomic_DNA"/>
</dbReference>
<gene>
    <name evidence="3" type="ORF">JOD49_001047</name>
</gene>
<dbReference type="Pfam" id="PF11350">
    <property type="entry name" value="DUF3152"/>
    <property type="match status" value="1"/>
</dbReference>
<evidence type="ECO:0000313" key="3">
    <source>
        <dbReference type="EMBL" id="MBM7478127.1"/>
    </source>
</evidence>
<organism evidence="3 4">
    <name type="scientific">Oerskovia jenensis</name>
    <dbReference type="NCBI Taxonomy" id="162169"/>
    <lineage>
        <taxon>Bacteria</taxon>
        <taxon>Bacillati</taxon>
        <taxon>Actinomycetota</taxon>
        <taxon>Actinomycetes</taxon>
        <taxon>Micrococcales</taxon>
        <taxon>Cellulomonadaceae</taxon>
        <taxon>Oerskovia</taxon>
    </lineage>
</organism>
<dbReference type="Proteomes" id="UP000698059">
    <property type="component" value="Unassembled WGS sequence"/>
</dbReference>